<dbReference type="RefSeq" id="WP_264791872.1">
    <property type="nucleotide sequence ID" value="NZ_AP026867.1"/>
</dbReference>
<comment type="catalytic activity">
    <reaction evidence="1">
        <text>Hydrolyzes the link between N-acetylmuramoyl residues and L-amino acid residues in certain cell-wall glycopeptides.</text>
        <dbReference type="EC" id="3.5.1.28"/>
    </reaction>
</comment>
<evidence type="ECO:0000259" key="4">
    <source>
        <dbReference type="SMART" id="SM00646"/>
    </source>
</evidence>
<dbReference type="GO" id="GO:0009253">
    <property type="term" value="P:peptidoglycan catabolic process"/>
    <property type="evidence" value="ECO:0007669"/>
    <property type="project" value="InterPro"/>
</dbReference>
<accession>A0A915YCJ8</accession>
<dbReference type="CDD" id="cd02696">
    <property type="entry name" value="MurNAc-LAA"/>
    <property type="match status" value="1"/>
</dbReference>
<gene>
    <name evidence="5" type="ORF">AsAng_0012900</name>
</gene>
<dbReference type="SMART" id="SM00646">
    <property type="entry name" value="Ami_3"/>
    <property type="match status" value="1"/>
</dbReference>
<sequence>MMVILDNGHGGMIGGNYQTLGKQYQFKDGTTIYEGEFNRAIKARVAELLTAKGIPYYDLVPENKDISLKERIRRANAIHEQYKGKTFLISIHADAGGGSGAGVFIAKQSSQKSLYYATWARDLFSRHFPESKHRGIKRRNFYVLRYSFMPAILLENFFMDNEQECKTYLLTQKGRDRIAWYIVDLIQNILEHGDLVA</sequence>
<dbReference type="InterPro" id="IPR002508">
    <property type="entry name" value="MurNAc-LAA_cat"/>
</dbReference>
<dbReference type="PANTHER" id="PTHR30404">
    <property type="entry name" value="N-ACETYLMURAMOYL-L-ALANINE AMIDASE"/>
    <property type="match status" value="1"/>
</dbReference>
<evidence type="ECO:0000313" key="6">
    <source>
        <dbReference type="Proteomes" id="UP001060919"/>
    </source>
</evidence>
<dbReference type="EC" id="3.5.1.28" evidence="2"/>
<dbReference type="EMBL" id="AP026867">
    <property type="protein sequence ID" value="BDS10582.1"/>
    <property type="molecule type" value="Genomic_DNA"/>
</dbReference>
<dbReference type="KEGG" id="aup:AsAng_0012900"/>
<protein>
    <recommendedName>
        <fullName evidence="2">N-acetylmuramoyl-L-alanine amidase</fullName>
        <ecNumber evidence="2">3.5.1.28</ecNumber>
    </recommendedName>
</protein>
<dbReference type="Gene3D" id="3.40.630.40">
    <property type="entry name" value="Zn-dependent exopeptidases"/>
    <property type="match status" value="1"/>
</dbReference>
<dbReference type="PANTHER" id="PTHR30404:SF0">
    <property type="entry name" value="N-ACETYLMURAMOYL-L-ALANINE AMIDASE AMIC"/>
    <property type="match status" value="1"/>
</dbReference>
<evidence type="ECO:0000256" key="1">
    <source>
        <dbReference type="ARBA" id="ARBA00001561"/>
    </source>
</evidence>
<keyword evidence="6" id="KW-1185">Reference proteome</keyword>
<evidence type="ECO:0000256" key="2">
    <source>
        <dbReference type="ARBA" id="ARBA00011901"/>
    </source>
</evidence>
<dbReference type="GO" id="GO:0008745">
    <property type="term" value="F:N-acetylmuramoyl-L-alanine amidase activity"/>
    <property type="evidence" value="ECO:0007669"/>
    <property type="project" value="UniProtKB-EC"/>
</dbReference>
<evidence type="ECO:0000256" key="3">
    <source>
        <dbReference type="ARBA" id="ARBA00022801"/>
    </source>
</evidence>
<evidence type="ECO:0000313" key="5">
    <source>
        <dbReference type="EMBL" id="BDS10582.1"/>
    </source>
</evidence>
<dbReference type="AlphaFoldDB" id="A0A915YCJ8"/>
<dbReference type="GO" id="GO:0030288">
    <property type="term" value="C:outer membrane-bounded periplasmic space"/>
    <property type="evidence" value="ECO:0007669"/>
    <property type="project" value="TreeGrafter"/>
</dbReference>
<dbReference type="Pfam" id="PF01520">
    <property type="entry name" value="Amidase_3"/>
    <property type="match status" value="1"/>
</dbReference>
<dbReference type="SUPFAM" id="SSF53187">
    <property type="entry name" value="Zn-dependent exopeptidases"/>
    <property type="match status" value="1"/>
</dbReference>
<feature type="domain" description="MurNAc-LAA" evidence="4">
    <location>
        <begin position="69"/>
        <end position="187"/>
    </location>
</feature>
<organism evidence="5 6">
    <name type="scientific">Aureispira anguillae</name>
    <dbReference type="NCBI Taxonomy" id="2864201"/>
    <lineage>
        <taxon>Bacteria</taxon>
        <taxon>Pseudomonadati</taxon>
        <taxon>Bacteroidota</taxon>
        <taxon>Saprospiria</taxon>
        <taxon>Saprospirales</taxon>
        <taxon>Saprospiraceae</taxon>
        <taxon>Aureispira</taxon>
    </lineage>
</organism>
<keyword evidence="3" id="KW-0378">Hydrolase</keyword>
<dbReference type="Proteomes" id="UP001060919">
    <property type="component" value="Chromosome"/>
</dbReference>
<proteinExistence type="predicted"/>
<reference evidence="5" key="1">
    <citation type="submission" date="2022-09" db="EMBL/GenBank/DDBJ databases">
        <title>Aureispira anguillicida sp. nov., isolated from Leptocephalus of Japanese eel Anguilla japonica.</title>
        <authorList>
            <person name="Yuasa K."/>
            <person name="Mekata T."/>
            <person name="Ikunari K."/>
        </authorList>
    </citation>
    <scope>NUCLEOTIDE SEQUENCE</scope>
    <source>
        <strain evidence="5">EL160426</strain>
    </source>
</reference>
<name>A0A915YCJ8_9BACT</name>
<dbReference type="InterPro" id="IPR050695">
    <property type="entry name" value="N-acetylmuramoyl_amidase_3"/>
</dbReference>